<dbReference type="PANTHER" id="PTHR38436">
    <property type="entry name" value="POLYKETIDE CYCLASE SNOAL-LIKE DOMAIN"/>
    <property type="match status" value="1"/>
</dbReference>
<keyword evidence="1" id="KW-0732">Signal</keyword>
<dbReference type="GO" id="GO:0030638">
    <property type="term" value="P:polyketide metabolic process"/>
    <property type="evidence" value="ECO:0007669"/>
    <property type="project" value="InterPro"/>
</dbReference>
<sequence>MNKSILSTSLFLVLVMLLVACGSNNSSEITEKNSNQSQEVSEMTNKEKAVAVLESLESGEKKAVEDFISSEKYIQHNLDFENGREGLIGSLDYLKSVGTKVDVKRVIEDGDLVAVHSEYELNGPKAVFDIFRFENGKIVEHWDNIQETVTDTASGHSMLDGETEIKDVDKTAENKELVENFVKDVLMGQNPDKLTSYFDGDNYIQHNPYIADGLSGLGKALEEWAKQGITMQYDKVHLVVAEGNFVLTVSEGTLGGSHTSFYDLFRVESGKIAEHWDVLETIPPKDEWKNINGKF</sequence>
<feature type="chain" id="PRO_5042489207" evidence="1">
    <location>
        <begin position="23"/>
        <end position="295"/>
    </location>
</feature>
<dbReference type="RefSeq" id="WP_323466181.1">
    <property type="nucleotide sequence ID" value="NZ_CP144224.1"/>
</dbReference>
<dbReference type="EMBL" id="JAWJAY010000001">
    <property type="protein sequence ID" value="MDV2884727.1"/>
    <property type="molecule type" value="Genomic_DNA"/>
</dbReference>
<dbReference type="AlphaFoldDB" id="A0AAJ2KTD8"/>
<feature type="signal peptide" evidence="1">
    <location>
        <begin position="1"/>
        <end position="22"/>
    </location>
</feature>
<dbReference type="InterPro" id="IPR032710">
    <property type="entry name" value="NTF2-like_dom_sf"/>
</dbReference>
<dbReference type="InterPro" id="IPR009959">
    <property type="entry name" value="Cyclase_SnoaL-like"/>
</dbReference>
<accession>A0AAJ2KTD8</accession>
<dbReference type="SUPFAM" id="SSF54427">
    <property type="entry name" value="NTF2-like"/>
    <property type="match status" value="2"/>
</dbReference>
<dbReference type="Gene3D" id="3.10.450.50">
    <property type="match status" value="2"/>
</dbReference>
<dbReference type="PANTHER" id="PTHR38436:SF1">
    <property type="entry name" value="ESTER CYCLASE"/>
    <property type="match status" value="1"/>
</dbReference>
<evidence type="ECO:0000313" key="3">
    <source>
        <dbReference type="EMBL" id="MDV2884727.1"/>
    </source>
</evidence>
<reference evidence="3" key="1">
    <citation type="submission" date="2023-10" db="EMBL/GenBank/DDBJ databases">
        <title>Screening of Alkalihalophilus pseudofirmusBZ-TG-HK211 and Its Alleviation of Salt Stress on Rapeseed Growth.</title>
        <authorList>
            <person name="Zhao B."/>
            <person name="Guo T."/>
        </authorList>
    </citation>
    <scope>NUCLEOTIDE SEQUENCE</scope>
    <source>
        <strain evidence="3">BZ-TG-HK211</strain>
    </source>
</reference>
<dbReference type="Proteomes" id="UP001285636">
    <property type="component" value="Unassembled WGS sequence"/>
</dbReference>
<gene>
    <name evidence="3" type="ORF">RYX45_06020</name>
</gene>
<feature type="domain" description="SnoaL-like" evidence="2">
    <location>
        <begin position="178"/>
        <end position="275"/>
    </location>
</feature>
<feature type="domain" description="SnoaL-like" evidence="2">
    <location>
        <begin position="53"/>
        <end position="141"/>
    </location>
</feature>
<evidence type="ECO:0000259" key="2">
    <source>
        <dbReference type="Pfam" id="PF12680"/>
    </source>
</evidence>
<name>A0AAJ2KTD8_ALKPS</name>
<proteinExistence type="predicted"/>
<dbReference type="InterPro" id="IPR037401">
    <property type="entry name" value="SnoaL-like"/>
</dbReference>
<organism evidence="3 4">
    <name type="scientific">Alkalihalophilus pseudofirmus</name>
    <name type="common">Bacillus pseudofirmus</name>
    <dbReference type="NCBI Taxonomy" id="79885"/>
    <lineage>
        <taxon>Bacteria</taxon>
        <taxon>Bacillati</taxon>
        <taxon>Bacillota</taxon>
        <taxon>Bacilli</taxon>
        <taxon>Bacillales</taxon>
        <taxon>Bacillaceae</taxon>
        <taxon>Alkalihalophilus</taxon>
    </lineage>
</organism>
<dbReference type="Pfam" id="PF12680">
    <property type="entry name" value="SnoaL_2"/>
    <property type="match status" value="2"/>
</dbReference>
<comment type="caution">
    <text evidence="3">The sequence shown here is derived from an EMBL/GenBank/DDBJ whole genome shotgun (WGS) entry which is preliminary data.</text>
</comment>
<evidence type="ECO:0000256" key="1">
    <source>
        <dbReference type="SAM" id="SignalP"/>
    </source>
</evidence>
<evidence type="ECO:0000313" key="4">
    <source>
        <dbReference type="Proteomes" id="UP001285636"/>
    </source>
</evidence>
<dbReference type="PROSITE" id="PS51257">
    <property type="entry name" value="PROKAR_LIPOPROTEIN"/>
    <property type="match status" value="1"/>
</dbReference>
<protein>
    <submittedName>
        <fullName evidence="3">Nuclear transport factor 2 family protein</fullName>
    </submittedName>
</protein>